<dbReference type="Gene3D" id="3.90.1140.10">
    <property type="entry name" value="Cyclic phosphodiesterase"/>
    <property type="match status" value="1"/>
</dbReference>
<proteinExistence type="predicted"/>
<dbReference type="Proteomes" id="UP000298138">
    <property type="component" value="Unassembled WGS sequence"/>
</dbReference>
<name>A0A4S2MLF9_9PEZI</name>
<evidence type="ECO:0000313" key="4">
    <source>
        <dbReference type="Proteomes" id="UP000298138"/>
    </source>
</evidence>
<sequence length="251" mass="28432">MSLDIHPTTHLLNRPRRDRKLHEQQQPAIPPSRLLPSLPKRTHILCIPLHYSPHKLPTLHRHLSPLNLPRSTLLPASTLHIKICDLSLPTATLLHRAQDLLSTLDLRTLLPSGPPKLSLRGLHIPSDHDPAYARRILTTPHDPSGELQRFVERLKGIFLAAGLAQDWPSVKLAWREVDPDEEWRVEMEVRVVDMLESGVWADTRDARGVMAEEGVGEMMVAGGFEIGEVAIWERRGGREVAVRKVRERARL</sequence>
<accession>A0A4S2MLF9</accession>
<dbReference type="InterPro" id="IPR019510">
    <property type="entry name" value="AKAP7-like_phosphoesterase"/>
</dbReference>
<organism evidence="3 4">
    <name type="scientific">Ascodesmis nigricans</name>
    <dbReference type="NCBI Taxonomy" id="341454"/>
    <lineage>
        <taxon>Eukaryota</taxon>
        <taxon>Fungi</taxon>
        <taxon>Dikarya</taxon>
        <taxon>Ascomycota</taxon>
        <taxon>Pezizomycotina</taxon>
        <taxon>Pezizomycetes</taxon>
        <taxon>Pezizales</taxon>
        <taxon>Ascodesmidaceae</taxon>
        <taxon>Ascodesmis</taxon>
    </lineage>
</organism>
<evidence type="ECO:0000259" key="2">
    <source>
        <dbReference type="Pfam" id="PF10469"/>
    </source>
</evidence>
<reference evidence="3 4" key="1">
    <citation type="submission" date="2019-04" db="EMBL/GenBank/DDBJ databases">
        <title>Comparative genomics and transcriptomics to analyze fruiting body development in filamentous ascomycetes.</title>
        <authorList>
            <consortium name="DOE Joint Genome Institute"/>
            <person name="Lutkenhaus R."/>
            <person name="Traeger S."/>
            <person name="Breuer J."/>
            <person name="Kuo A."/>
            <person name="Lipzen A."/>
            <person name="Pangilinan J."/>
            <person name="Dilworth D."/>
            <person name="Sandor L."/>
            <person name="Poggeler S."/>
            <person name="Barry K."/>
            <person name="Grigoriev I.V."/>
            <person name="Nowrousian M."/>
        </authorList>
    </citation>
    <scope>NUCLEOTIDE SEQUENCE [LARGE SCALE GENOMIC DNA]</scope>
    <source>
        <strain evidence="3 4">CBS 389.68</strain>
    </source>
</reference>
<protein>
    <recommendedName>
        <fullName evidence="2">A-kinase anchor protein 7-like phosphoesterase domain-containing protein</fullName>
    </recommendedName>
</protein>
<dbReference type="Pfam" id="PF10469">
    <property type="entry name" value="AKAP7_NLS"/>
    <property type="match status" value="1"/>
</dbReference>
<evidence type="ECO:0000256" key="1">
    <source>
        <dbReference type="SAM" id="MobiDB-lite"/>
    </source>
</evidence>
<feature type="region of interest" description="Disordered" evidence="1">
    <location>
        <begin position="1"/>
        <end position="34"/>
    </location>
</feature>
<keyword evidence="4" id="KW-1185">Reference proteome</keyword>
<dbReference type="AlphaFoldDB" id="A0A4S2MLF9"/>
<feature type="domain" description="A-kinase anchor protein 7-like phosphoesterase" evidence="2">
    <location>
        <begin position="42"/>
        <end position="166"/>
    </location>
</feature>
<dbReference type="InParanoid" id="A0A4S2MLF9"/>
<dbReference type="OrthoDB" id="277832at2759"/>
<dbReference type="EMBL" id="ML220148">
    <property type="protein sequence ID" value="TGZ77850.1"/>
    <property type="molecule type" value="Genomic_DNA"/>
</dbReference>
<gene>
    <name evidence="3" type="ORF">EX30DRAFT_351523</name>
</gene>
<evidence type="ECO:0000313" key="3">
    <source>
        <dbReference type="EMBL" id="TGZ77850.1"/>
    </source>
</evidence>